<name>A0AAW0CYL8_9AGAR</name>
<protein>
    <submittedName>
        <fullName evidence="3">Uncharacterized protein</fullName>
    </submittedName>
</protein>
<feature type="chain" id="PRO_5043317565" evidence="2">
    <location>
        <begin position="22"/>
        <end position="335"/>
    </location>
</feature>
<keyword evidence="2" id="KW-0732">Signal</keyword>
<organism evidence="3 4">
    <name type="scientific">Favolaschia claudopus</name>
    <dbReference type="NCBI Taxonomy" id="2862362"/>
    <lineage>
        <taxon>Eukaryota</taxon>
        <taxon>Fungi</taxon>
        <taxon>Dikarya</taxon>
        <taxon>Basidiomycota</taxon>
        <taxon>Agaricomycotina</taxon>
        <taxon>Agaricomycetes</taxon>
        <taxon>Agaricomycetidae</taxon>
        <taxon>Agaricales</taxon>
        <taxon>Marasmiineae</taxon>
        <taxon>Mycenaceae</taxon>
        <taxon>Favolaschia</taxon>
    </lineage>
</organism>
<keyword evidence="4" id="KW-1185">Reference proteome</keyword>
<feature type="compositionally biased region" description="Basic and acidic residues" evidence="1">
    <location>
        <begin position="160"/>
        <end position="176"/>
    </location>
</feature>
<evidence type="ECO:0000256" key="1">
    <source>
        <dbReference type="SAM" id="MobiDB-lite"/>
    </source>
</evidence>
<evidence type="ECO:0000313" key="3">
    <source>
        <dbReference type="EMBL" id="KAK7044357.1"/>
    </source>
</evidence>
<comment type="caution">
    <text evidence="3">The sequence shown here is derived from an EMBL/GenBank/DDBJ whole genome shotgun (WGS) entry which is preliminary data.</text>
</comment>
<feature type="region of interest" description="Disordered" evidence="1">
    <location>
        <begin position="160"/>
        <end position="189"/>
    </location>
</feature>
<feature type="signal peptide" evidence="2">
    <location>
        <begin position="1"/>
        <end position="21"/>
    </location>
</feature>
<evidence type="ECO:0000313" key="4">
    <source>
        <dbReference type="Proteomes" id="UP001362999"/>
    </source>
</evidence>
<proteinExistence type="predicted"/>
<feature type="compositionally biased region" description="Low complexity" evidence="1">
    <location>
        <begin position="178"/>
        <end position="187"/>
    </location>
</feature>
<dbReference type="AlphaFoldDB" id="A0AAW0CYL8"/>
<evidence type="ECO:0000256" key="2">
    <source>
        <dbReference type="SAM" id="SignalP"/>
    </source>
</evidence>
<sequence>MYRPAILFTLILGLFLTMANAAALPERRVMLDKQVALNTFLAEVYDANEVNEYVGALLDSDPSDSHDLVLYYKGINATSISNLEIAEDARRRPDICSGRSTIEEALAEYHSALRRRPAVQSWVESPPSHHMKSFAVESLPPDGRSDSGFKMGGRLARERYNAANTRNREEAERDWNPSRSSSTPSVSDRNKCTCRYTMSASMAIGSDGIGEGLNWYWGSGYGGCAFKISPTLTAVWATRRCTHRGAQGGPGSDQNLERAKYKPLLRVRAREKSEGLEAASRLCLGLLATWMKDALEPLLNGRKSGLDECRRRTGLEMGTGMHGLRAEASLSGGVH</sequence>
<dbReference type="Proteomes" id="UP001362999">
    <property type="component" value="Unassembled WGS sequence"/>
</dbReference>
<accession>A0AAW0CYL8</accession>
<gene>
    <name evidence="3" type="ORF">R3P38DRAFT_2766014</name>
</gene>
<dbReference type="EMBL" id="JAWWNJ010000011">
    <property type="protein sequence ID" value="KAK7044357.1"/>
    <property type="molecule type" value="Genomic_DNA"/>
</dbReference>
<reference evidence="3 4" key="1">
    <citation type="journal article" date="2024" name="J Genomics">
        <title>Draft genome sequencing and assembly of Favolaschia claudopus CIRM-BRFM 2984 isolated from oak limbs.</title>
        <authorList>
            <person name="Navarro D."/>
            <person name="Drula E."/>
            <person name="Chaduli D."/>
            <person name="Cazenave R."/>
            <person name="Ahrendt S."/>
            <person name="Wang J."/>
            <person name="Lipzen A."/>
            <person name="Daum C."/>
            <person name="Barry K."/>
            <person name="Grigoriev I.V."/>
            <person name="Favel A."/>
            <person name="Rosso M.N."/>
            <person name="Martin F."/>
        </authorList>
    </citation>
    <scope>NUCLEOTIDE SEQUENCE [LARGE SCALE GENOMIC DNA]</scope>
    <source>
        <strain evidence="3 4">CIRM-BRFM 2984</strain>
    </source>
</reference>